<dbReference type="EMBL" id="JAKKWZ010000061">
    <property type="protein sequence ID" value="MCG0342299.1"/>
    <property type="molecule type" value="Genomic_DNA"/>
</dbReference>
<organism evidence="1 2">
    <name type="scientific">Phocaeicola vulgatus</name>
    <name type="common">Bacteroides vulgatus</name>
    <dbReference type="NCBI Taxonomy" id="821"/>
    <lineage>
        <taxon>Bacteria</taxon>
        <taxon>Pseudomonadati</taxon>
        <taxon>Bacteroidota</taxon>
        <taxon>Bacteroidia</taxon>
        <taxon>Bacteroidales</taxon>
        <taxon>Bacteroidaceae</taxon>
        <taxon>Phocaeicola</taxon>
    </lineage>
</organism>
<evidence type="ECO:0000313" key="1">
    <source>
        <dbReference type="EMBL" id="MCG0342299.1"/>
    </source>
</evidence>
<evidence type="ECO:0000313" key="2">
    <source>
        <dbReference type="Proteomes" id="UP001201179"/>
    </source>
</evidence>
<dbReference type="Proteomes" id="UP001201179">
    <property type="component" value="Unassembled WGS sequence"/>
</dbReference>
<protein>
    <submittedName>
        <fullName evidence="1">Uncharacterized protein</fullName>
    </submittedName>
</protein>
<gene>
    <name evidence="1" type="ORF">L4X52_20310</name>
</gene>
<dbReference type="RefSeq" id="WP_217771709.1">
    <property type="nucleotide sequence ID" value="NZ_CAXVMQ010000002.1"/>
</dbReference>
<reference evidence="1" key="1">
    <citation type="submission" date="2022-01" db="EMBL/GenBank/DDBJ databases">
        <authorList>
            <person name="Mingchao X."/>
        </authorList>
    </citation>
    <scope>NUCLEOTIDE SEQUENCE</scope>
    <source>
        <strain evidence="1">Bv4372</strain>
    </source>
</reference>
<sequence length="53" mass="6522">MTLLLFFEVKAVIEEHYERRIEFYRYVNPPLSREAERELGEWKGRVREIMGMC</sequence>
<comment type="caution">
    <text evidence="1">The sequence shown here is derived from an EMBL/GenBank/DDBJ whole genome shotgun (WGS) entry which is preliminary data.</text>
</comment>
<accession>A0AAW5B2F5</accession>
<name>A0AAW5B2F5_PHOVU</name>
<dbReference type="AlphaFoldDB" id="A0AAW5B2F5"/>
<proteinExistence type="predicted"/>